<evidence type="ECO:0000256" key="12">
    <source>
        <dbReference type="ARBA" id="ARBA00042730"/>
    </source>
</evidence>
<evidence type="ECO:0000256" key="3">
    <source>
        <dbReference type="ARBA" id="ARBA00022514"/>
    </source>
</evidence>
<gene>
    <name evidence="13" type="ORF">LLUT_LOCUS28816</name>
</gene>
<dbReference type="EC" id="5.3.2.1" evidence="9"/>
<accession>A0AAV1Y157</accession>
<keyword evidence="3" id="KW-0202">Cytokine</keyword>
<name>A0AAV1Y157_LUPLU</name>
<dbReference type="InterPro" id="IPR014347">
    <property type="entry name" value="Tautomerase/MIF_sf"/>
</dbReference>
<dbReference type="EMBL" id="CAXHTB010000020">
    <property type="protein sequence ID" value="CAL0327756.1"/>
    <property type="molecule type" value="Genomic_DNA"/>
</dbReference>
<reference evidence="13 14" key="1">
    <citation type="submission" date="2024-03" db="EMBL/GenBank/DDBJ databases">
        <authorList>
            <person name="Martinez-Hernandez J."/>
        </authorList>
    </citation>
    <scope>NUCLEOTIDE SEQUENCE [LARGE SCALE GENOMIC DNA]</scope>
</reference>
<evidence type="ECO:0000256" key="8">
    <source>
        <dbReference type="ARBA" id="ARBA00038932"/>
    </source>
</evidence>
<dbReference type="GO" id="GO:0004167">
    <property type="term" value="F:dopachrome isomerase activity"/>
    <property type="evidence" value="ECO:0007669"/>
    <property type="project" value="UniProtKB-EC"/>
</dbReference>
<dbReference type="GO" id="GO:0050178">
    <property type="term" value="F:phenylpyruvate tautomerase activity"/>
    <property type="evidence" value="ECO:0007669"/>
    <property type="project" value="UniProtKB-EC"/>
</dbReference>
<dbReference type="GO" id="GO:0005615">
    <property type="term" value="C:extracellular space"/>
    <property type="evidence" value="ECO:0007669"/>
    <property type="project" value="UniProtKB-KW"/>
</dbReference>
<organism evidence="13 14">
    <name type="scientific">Lupinus luteus</name>
    <name type="common">European yellow lupine</name>
    <dbReference type="NCBI Taxonomy" id="3873"/>
    <lineage>
        <taxon>Eukaryota</taxon>
        <taxon>Viridiplantae</taxon>
        <taxon>Streptophyta</taxon>
        <taxon>Embryophyta</taxon>
        <taxon>Tracheophyta</taxon>
        <taxon>Spermatophyta</taxon>
        <taxon>Magnoliopsida</taxon>
        <taxon>eudicotyledons</taxon>
        <taxon>Gunneridae</taxon>
        <taxon>Pentapetalae</taxon>
        <taxon>rosids</taxon>
        <taxon>fabids</taxon>
        <taxon>Fabales</taxon>
        <taxon>Fabaceae</taxon>
        <taxon>Papilionoideae</taxon>
        <taxon>50 kb inversion clade</taxon>
        <taxon>genistoids sensu lato</taxon>
        <taxon>core genistoids</taxon>
        <taxon>Genisteae</taxon>
        <taxon>Lupinus</taxon>
    </lineage>
</organism>
<evidence type="ECO:0000256" key="1">
    <source>
        <dbReference type="ARBA" id="ARBA00004613"/>
    </source>
</evidence>
<dbReference type="Pfam" id="PF01187">
    <property type="entry name" value="MIF"/>
    <property type="match status" value="1"/>
</dbReference>
<dbReference type="Gene3D" id="3.30.429.10">
    <property type="entry name" value="Macrophage Migration Inhibitory Factor"/>
    <property type="match status" value="1"/>
</dbReference>
<dbReference type="InterPro" id="IPR001398">
    <property type="entry name" value="Macrophage_inhib_fac"/>
</dbReference>
<evidence type="ECO:0000256" key="10">
    <source>
        <dbReference type="ARBA" id="ARBA00041631"/>
    </source>
</evidence>
<dbReference type="SUPFAM" id="SSF55331">
    <property type="entry name" value="Tautomerase/MIF"/>
    <property type="match status" value="1"/>
</dbReference>
<evidence type="ECO:0000256" key="7">
    <source>
        <dbReference type="ARBA" id="ARBA00036823"/>
    </source>
</evidence>
<dbReference type="EC" id="5.3.3.12" evidence="8"/>
<dbReference type="PANTHER" id="PTHR11954:SF6">
    <property type="entry name" value="MACROPHAGE MIGRATION INHIBITORY FACTOR"/>
    <property type="match status" value="1"/>
</dbReference>
<keyword evidence="14" id="KW-1185">Reference proteome</keyword>
<evidence type="ECO:0000256" key="6">
    <source>
        <dbReference type="ARBA" id="ARBA00036735"/>
    </source>
</evidence>
<comment type="caution">
    <text evidence="13">The sequence shown here is derived from an EMBL/GenBank/DDBJ whole genome shotgun (WGS) entry which is preliminary data.</text>
</comment>
<evidence type="ECO:0000256" key="11">
    <source>
        <dbReference type="ARBA" id="ARBA00041912"/>
    </source>
</evidence>
<protein>
    <recommendedName>
        <fullName evidence="12">L-dopachrome isomerase</fullName>
        <ecNumber evidence="9">5.3.2.1</ecNumber>
        <ecNumber evidence="8">5.3.3.12</ecNumber>
    </recommendedName>
    <alternativeName>
        <fullName evidence="10">L-dopachrome tautomerase</fullName>
    </alternativeName>
    <alternativeName>
        <fullName evidence="11">Phenylpyruvate tautomerase</fullName>
    </alternativeName>
</protein>
<comment type="catalytic activity">
    <reaction evidence="7">
        <text>L-dopachrome = 5,6-dihydroxyindole-2-carboxylate</text>
        <dbReference type="Rhea" id="RHEA:13041"/>
        <dbReference type="ChEBI" id="CHEBI:16875"/>
        <dbReference type="ChEBI" id="CHEBI:57509"/>
        <dbReference type="EC" id="5.3.3.12"/>
    </reaction>
</comment>
<comment type="subcellular location">
    <subcellularLocation>
        <location evidence="1">Secreted</location>
    </subcellularLocation>
</comment>
<comment type="similarity">
    <text evidence="2">Belongs to the MIF family.</text>
</comment>
<proteinExistence type="inferred from homology"/>
<dbReference type="GO" id="GO:0005125">
    <property type="term" value="F:cytokine activity"/>
    <property type="evidence" value="ECO:0007669"/>
    <property type="project" value="UniProtKB-KW"/>
</dbReference>
<evidence type="ECO:0000256" key="9">
    <source>
        <dbReference type="ARBA" id="ARBA00039086"/>
    </source>
</evidence>
<evidence type="ECO:0000313" key="13">
    <source>
        <dbReference type="EMBL" id="CAL0327756.1"/>
    </source>
</evidence>
<keyword evidence="4" id="KW-0964">Secreted</keyword>
<dbReference type="Proteomes" id="UP001497480">
    <property type="component" value="Unassembled WGS sequence"/>
</dbReference>
<dbReference type="PANTHER" id="PTHR11954">
    <property type="entry name" value="D-DOPACHROME DECARBOXYLASE"/>
    <property type="match status" value="1"/>
</dbReference>
<sequence>MPTLILFTNVPVDSVTASDILRDATKAVAKIIGKPKSYAMILLHLVALKNQLLTVSLSQLEALVQVSLES</sequence>
<dbReference type="AlphaFoldDB" id="A0AAV1Y157"/>
<keyword evidence="5" id="KW-0413">Isomerase</keyword>
<evidence type="ECO:0000313" key="14">
    <source>
        <dbReference type="Proteomes" id="UP001497480"/>
    </source>
</evidence>
<comment type="catalytic activity">
    <reaction evidence="6">
        <text>3-phenylpyruvate = enol-phenylpyruvate</text>
        <dbReference type="Rhea" id="RHEA:17097"/>
        <dbReference type="ChEBI" id="CHEBI:16815"/>
        <dbReference type="ChEBI" id="CHEBI:18005"/>
        <dbReference type="EC" id="5.3.2.1"/>
    </reaction>
</comment>
<evidence type="ECO:0000256" key="2">
    <source>
        <dbReference type="ARBA" id="ARBA00005851"/>
    </source>
</evidence>
<evidence type="ECO:0000256" key="5">
    <source>
        <dbReference type="ARBA" id="ARBA00023235"/>
    </source>
</evidence>
<evidence type="ECO:0000256" key="4">
    <source>
        <dbReference type="ARBA" id="ARBA00022525"/>
    </source>
</evidence>